<evidence type="ECO:0000256" key="1">
    <source>
        <dbReference type="ARBA" id="ARBA00008834"/>
    </source>
</evidence>
<dbReference type="EMBL" id="NBNE01001917">
    <property type="protein sequence ID" value="OWZ12175.1"/>
    <property type="molecule type" value="Genomic_DNA"/>
</dbReference>
<comment type="caution">
    <text evidence="14">The sequence shown here is derived from an EMBL/GenBank/DDBJ whole genome shotgun (WGS) entry which is preliminary data.</text>
</comment>
<dbReference type="InterPro" id="IPR000743">
    <property type="entry name" value="Glyco_hydro_28"/>
</dbReference>
<dbReference type="FunFam" id="2.160.20.10:FF:000002">
    <property type="entry name" value="Endopolygalacturonase D"/>
    <property type="match status" value="1"/>
</dbReference>
<feature type="signal peptide" evidence="13">
    <location>
        <begin position="1"/>
        <end position="20"/>
    </location>
</feature>
<dbReference type="GO" id="GO:0045490">
    <property type="term" value="P:pectin catabolic process"/>
    <property type="evidence" value="ECO:0007669"/>
    <property type="project" value="TreeGrafter"/>
</dbReference>
<evidence type="ECO:0000256" key="9">
    <source>
        <dbReference type="ARBA" id="ARBA00034074"/>
    </source>
</evidence>
<gene>
    <name evidence="14" type="ORF">PHMEG_00014701</name>
</gene>
<dbReference type="GO" id="GO:0004650">
    <property type="term" value="F:polygalacturonase activity"/>
    <property type="evidence" value="ECO:0007669"/>
    <property type="project" value="UniProtKB-EC"/>
</dbReference>
<evidence type="ECO:0000256" key="2">
    <source>
        <dbReference type="ARBA" id="ARBA00012736"/>
    </source>
</evidence>
<dbReference type="InterPro" id="IPR011050">
    <property type="entry name" value="Pectin_lyase_fold/virulence"/>
</dbReference>
<accession>A0A225W3M7</accession>
<dbReference type="SUPFAM" id="SSF51126">
    <property type="entry name" value="Pectin lyase-like"/>
    <property type="match status" value="1"/>
</dbReference>
<keyword evidence="3 13" id="KW-0732">Signal</keyword>
<evidence type="ECO:0000256" key="4">
    <source>
        <dbReference type="ARBA" id="ARBA00022737"/>
    </source>
</evidence>
<feature type="active site" evidence="10">
    <location>
        <position position="261"/>
    </location>
</feature>
<feature type="chain" id="PRO_5012466100" description="endo-polygalacturonase" evidence="13">
    <location>
        <begin position="21"/>
        <end position="400"/>
    </location>
</feature>
<evidence type="ECO:0000256" key="12">
    <source>
        <dbReference type="SAM" id="MobiDB-lite"/>
    </source>
</evidence>
<name>A0A225W3M7_9STRA</name>
<organism evidence="14 15">
    <name type="scientific">Phytophthora megakarya</name>
    <dbReference type="NCBI Taxonomy" id="4795"/>
    <lineage>
        <taxon>Eukaryota</taxon>
        <taxon>Sar</taxon>
        <taxon>Stramenopiles</taxon>
        <taxon>Oomycota</taxon>
        <taxon>Peronosporomycetes</taxon>
        <taxon>Peronosporales</taxon>
        <taxon>Peronosporaceae</taxon>
        <taxon>Phytophthora</taxon>
    </lineage>
</organism>
<feature type="compositionally biased region" description="Low complexity" evidence="12">
    <location>
        <begin position="37"/>
        <end position="71"/>
    </location>
</feature>
<dbReference type="PROSITE" id="PS00502">
    <property type="entry name" value="POLYGALACTURONASE"/>
    <property type="match status" value="1"/>
</dbReference>
<evidence type="ECO:0000256" key="7">
    <source>
        <dbReference type="ARBA" id="ARBA00023295"/>
    </source>
</evidence>
<dbReference type="STRING" id="4795.A0A225W3M7"/>
<dbReference type="InterPro" id="IPR050434">
    <property type="entry name" value="Glycosyl_hydrlase_28"/>
</dbReference>
<dbReference type="Proteomes" id="UP000198211">
    <property type="component" value="Unassembled WGS sequence"/>
</dbReference>
<keyword evidence="7 11" id="KW-0326">Glycosidase</keyword>
<evidence type="ECO:0000313" key="15">
    <source>
        <dbReference type="Proteomes" id="UP000198211"/>
    </source>
</evidence>
<evidence type="ECO:0000256" key="3">
    <source>
        <dbReference type="ARBA" id="ARBA00022729"/>
    </source>
</evidence>
<dbReference type="AlphaFoldDB" id="A0A225W3M7"/>
<evidence type="ECO:0000256" key="6">
    <source>
        <dbReference type="ARBA" id="ARBA00023157"/>
    </source>
</evidence>
<dbReference type="GO" id="GO:0071555">
    <property type="term" value="P:cell wall organization"/>
    <property type="evidence" value="ECO:0007669"/>
    <property type="project" value="UniProtKB-KW"/>
</dbReference>
<keyword evidence="5 11" id="KW-0378">Hydrolase</keyword>
<evidence type="ECO:0000256" key="13">
    <source>
        <dbReference type="SAM" id="SignalP"/>
    </source>
</evidence>
<evidence type="ECO:0000256" key="5">
    <source>
        <dbReference type="ARBA" id="ARBA00022801"/>
    </source>
</evidence>
<keyword evidence="15" id="KW-1185">Reference proteome</keyword>
<evidence type="ECO:0000256" key="10">
    <source>
        <dbReference type="PROSITE-ProRule" id="PRU10052"/>
    </source>
</evidence>
<dbReference type="OrthoDB" id="1546079at2759"/>
<protein>
    <recommendedName>
        <fullName evidence="2">endo-polygalacturonase</fullName>
        <ecNumber evidence="2">3.2.1.15</ecNumber>
    </recommendedName>
</protein>
<comment type="catalytic activity">
    <reaction evidence="9">
        <text>(1,4-alpha-D-galacturonosyl)n+m + H2O = (1,4-alpha-D-galacturonosyl)n + (1,4-alpha-D-galacturonosyl)m.</text>
        <dbReference type="EC" id="3.2.1.15"/>
    </reaction>
</comment>
<evidence type="ECO:0000256" key="8">
    <source>
        <dbReference type="ARBA" id="ARBA00023316"/>
    </source>
</evidence>
<keyword evidence="4" id="KW-0677">Repeat</keyword>
<dbReference type="SMART" id="SM00710">
    <property type="entry name" value="PbH1"/>
    <property type="match status" value="7"/>
</dbReference>
<dbReference type="InterPro" id="IPR006626">
    <property type="entry name" value="PbH1"/>
</dbReference>
<evidence type="ECO:0000256" key="11">
    <source>
        <dbReference type="RuleBase" id="RU361169"/>
    </source>
</evidence>
<dbReference type="PANTHER" id="PTHR31884:SF1">
    <property type="entry name" value="POLYGALACTURONASE"/>
    <property type="match status" value="1"/>
</dbReference>
<dbReference type="Gene3D" id="2.160.20.10">
    <property type="entry name" value="Single-stranded right-handed beta-helix, Pectin lyase-like"/>
    <property type="match status" value="1"/>
</dbReference>
<dbReference type="GO" id="GO:0005576">
    <property type="term" value="C:extracellular region"/>
    <property type="evidence" value="ECO:0007669"/>
    <property type="project" value="TreeGrafter"/>
</dbReference>
<comment type="similarity">
    <text evidence="1 11">Belongs to the glycosyl hydrolase 28 family.</text>
</comment>
<dbReference type="PANTHER" id="PTHR31884">
    <property type="entry name" value="POLYGALACTURONASE"/>
    <property type="match status" value="1"/>
</dbReference>
<keyword evidence="6" id="KW-1015">Disulfide bond</keyword>
<reference evidence="15" key="1">
    <citation type="submission" date="2017-03" db="EMBL/GenBank/DDBJ databases">
        <title>Phytopthora megakarya and P. palmivora, two closely related causual agents of cacao black pod achieved similar genome size and gene model numbers by different mechanisms.</title>
        <authorList>
            <person name="Ali S."/>
            <person name="Shao J."/>
            <person name="Larry D.J."/>
            <person name="Kronmiller B."/>
            <person name="Shen D."/>
            <person name="Strem M.D."/>
            <person name="Melnick R.L."/>
            <person name="Guiltinan M.J."/>
            <person name="Tyler B.M."/>
            <person name="Meinhardt L.W."/>
            <person name="Bailey B.A."/>
        </authorList>
    </citation>
    <scope>NUCLEOTIDE SEQUENCE [LARGE SCALE GENOMIC DNA]</scope>
    <source>
        <strain evidence="15">zdho120</strain>
    </source>
</reference>
<evidence type="ECO:0000313" key="14">
    <source>
        <dbReference type="EMBL" id="OWZ12175.1"/>
    </source>
</evidence>
<proteinExistence type="inferred from homology"/>
<feature type="region of interest" description="Disordered" evidence="12">
    <location>
        <begin position="28"/>
        <end position="72"/>
    </location>
</feature>
<dbReference type="InterPro" id="IPR012334">
    <property type="entry name" value="Pectin_lyas_fold"/>
</dbReference>
<sequence length="400" mass="41266">MKLLSTAFAAFALLATSVSPSPMLRMEAEGKSKTGLQQAEQVQQEQQSSSSTGTSTSSTTGTSTGTSTSSGCNLTGTYKQGTDISSCSSVTIGSLTVPAGVTLDLSKAKTGATITFTGTTTFGTAKWDGPLVLLGGSDLTVKGSGILDGQGAWYWKQGQSITRPVFFRLQNVVSSTLSGFTLKNSPFRTFSIVTSQQTTLSGLTLDSKDGDGLAKNTDGFDLTKNDHITITGNKIYNQDDCLAMQSSTNTVFSNNLCCGGHGVSIGSLGGTTVDEGSTVQGLTVQGNTIQNSDNGIRIKTIIGLKGLVSDVKYVDNQLSNVKNAIVMHSDYSKSKGGYTGSATSQVSIEGVTISGLTGSATNLYDIVANPKVVSDWTFSGIDVSASTTGKAVGQPNSVSV</sequence>
<keyword evidence="8" id="KW-0961">Cell wall biogenesis/degradation</keyword>
<dbReference type="Pfam" id="PF00295">
    <property type="entry name" value="Glyco_hydro_28"/>
    <property type="match status" value="1"/>
</dbReference>
<dbReference type="EC" id="3.2.1.15" evidence="2"/>